<evidence type="ECO:0000256" key="5">
    <source>
        <dbReference type="ARBA" id="ARBA00022842"/>
    </source>
</evidence>
<keyword evidence="13" id="KW-1185">Reference proteome</keyword>
<dbReference type="UniPathway" id="UPA00940"/>
<feature type="transmembrane region" description="Helical" evidence="11">
    <location>
        <begin position="54"/>
        <end position="75"/>
    </location>
</feature>
<dbReference type="Pfam" id="PF01864">
    <property type="entry name" value="CarS-like"/>
    <property type="match status" value="1"/>
</dbReference>
<keyword evidence="9 11" id="KW-0594">Phospholipid biosynthesis</keyword>
<evidence type="ECO:0000256" key="1">
    <source>
        <dbReference type="ARBA" id="ARBA00022475"/>
    </source>
</evidence>
<feature type="transmembrane region" description="Helical" evidence="11">
    <location>
        <begin position="122"/>
        <end position="138"/>
    </location>
</feature>
<dbReference type="PANTHER" id="PTHR39650">
    <property type="entry name" value="CDP-ARCHAEOL SYNTHASE"/>
    <property type="match status" value="1"/>
</dbReference>
<comment type="pathway">
    <text evidence="11">Membrane lipid metabolism; glycerophospholipid metabolism.</text>
</comment>
<evidence type="ECO:0000256" key="6">
    <source>
        <dbReference type="ARBA" id="ARBA00022989"/>
    </source>
</evidence>
<dbReference type="RefSeq" id="WP_066971787.1">
    <property type="nucleotide sequence ID" value="NZ_LWMT01000138.1"/>
</dbReference>
<dbReference type="InterPro" id="IPR032690">
    <property type="entry name" value="CarS"/>
</dbReference>
<dbReference type="PATRIC" id="fig|55758.3.peg.929"/>
<dbReference type="GO" id="GO:0046474">
    <property type="term" value="P:glycerophospholipid biosynthetic process"/>
    <property type="evidence" value="ECO:0007669"/>
    <property type="project" value="UniProtKB-UniRule"/>
</dbReference>
<keyword evidence="5 11" id="KW-0460">Magnesium</keyword>
<dbReference type="EMBL" id="LWMT01000138">
    <property type="protein sequence ID" value="KZX14585.1"/>
    <property type="molecule type" value="Genomic_DNA"/>
</dbReference>
<evidence type="ECO:0000256" key="4">
    <source>
        <dbReference type="ARBA" id="ARBA00022692"/>
    </source>
</evidence>
<dbReference type="PANTHER" id="PTHR39650:SF1">
    <property type="entry name" value="CDP-ARCHAEOL SYNTHASE"/>
    <property type="match status" value="1"/>
</dbReference>
<comment type="catalytic activity">
    <reaction evidence="11">
        <text>2,3-bis-O-(geranylgeranyl)-sn-glycerol 1-phosphate + CTP + H(+) = CDP-2,3-bis-O-(geranylgeranyl)-sn-glycerol + diphosphate</text>
        <dbReference type="Rhea" id="RHEA:25690"/>
        <dbReference type="ChEBI" id="CHEBI:15378"/>
        <dbReference type="ChEBI" id="CHEBI:33019"/>
        <dbReference type="ChEBI" id="CHEBI:37563"/>
        <dbReference type="ChEBI" id="CHEBI:58837"/>
        <dbReference type="ChEBI" id="CHEBI:58838"/>
        <dbReference type="EC" id="2.7.7.67"/>
    </reaction>
</comment>
<evidence type="ECO:0000256" key="7">
    <source>
        <dbReference type="ARBA" id="ARBA00023098"/>
    </source>
</evidence>
<comment type="similarity">
    <text evidence="11">Belongs to the CDP-archaeol synthase family.</text>
</comment>
<gene>
    <name evidence="11" type="primary">carS</name>
    <name evidence="12" type="ORF">MBFIL_08230</name>
</gene>
<dbReference type="HAMAP" id="MF_01117">
    <property type="entry name" value="CDP_archaeol_synth"/>
    <property type="match status" value="1"/>
</dbReference>
<feature type="transmembrane region" description="Helical" evidence="11">
    <location>
        <begin position="81"/>
        <end position="101"/>
    </location>
</feature>
<comment type="subcellular location">
    <subcellularLocation>
        <location evidence="11">Cell membrane</location>
        <topology evidence="11">Multi-pass membrane protein</topology>
    </subcellularLocation>
</comment>
<evidence type="ECO:0000256" key="3">
    <source>
        <dbReference type="ARBA" id="ARBA00022679"/>
    </source>
</evidence>
<evidence type="ECO:0000256" key="8">
    <source>
        <dbReference type="ARBA" id="ARBA00023136"/>
    </source>
</evidence>
<evidence type="ECO:0000256" key="11">
    <source>
        <dbReference type="HAMAP-Rule" id="MF_01117"/>
    </source>
</evidence>
<dbReference type="Proteomes" id="UP000077066">
    <property type="component" value="Unassembled WGS sequence"/>
</dbReference>
<keyword evidence="10 11" id="KW-1208">Phospholipid metabolism</keyword>
<keyword evidence="6 11" id="KW-1133">Transmembrane helix</keyword>
<evidence type="ECO:0000256" key="2">
    <source>
        <dbReference type="ARBA" id="ARBA00022516"/>
    </source>
</evidence>
<keyword evidence="7 11" id="KW-0443">Lipid metabolism</keyword>
<dbReference type="GO" id="GO:0005886">
    <property type="term" value="C:plasma membrane"/>
    <property type="evidence" value="ECO:0007669"/>
    <property type="project" value="UniProtKB-SubCell"/>
</dbReference>
<proteinExistence type="inferred from homology"/>
<accession>A0A166CJV1</accession>
<dbReference type="InterPro" id="IPR002726">
    <property type="entry name" value="CarS_archaea"/>
</dbReference>
<evidence type="ECO:0000256" key="9">
    <source>
        <dbReference type="ARBA" id="ARBA00023209"/>
    </source>
</evidence>
<sequence length="171" mass="18158">MNQTINFLITCLSIGVFLLPAYIANLSGLAFGGETPLDLGKNFIDGRRILGNGVTWKGLIFGTIAGTIAGTIIGVLEGSVLYGFIVGLLLSFGSLTGDAVGSFIKRRLKIDQGRPAPIMDQLDFFVGALILVSLVVNIDGTTIIVGAIITLILHLSSNSVAYLLKIKDVWY</sequence>
<protein>
    <recommendedName>
        <fullName evidence="11">CDP-archaeol synthase</fullName>
        <ecNumber evidence="11">2.7.7.67</ecNumber>
    </recommendedName>
    <alternativeName>
        <fullName evidence="11">CDP-2,3-bis-(O-geranylgeranyl)-sn-glycerol synthase</fullName>
    </alternativeName>
</protein>
<dbReference type="OrthoDB" id="45383at2157"/>
<evidence type="ECO:0000256" key="10">
    <source>
        <dbReference type="ARBA" id="ARBA00023264"/>
    </source>
</evidence>
<name>A0A166CJV1_9EURY</name>
<keyword evidence="1 11" id="KW-1003">Cell membrane</keyword>
<comment type="cofactor">
    <cofactor evidence="11">
        <name>Mg(2+)</name>
        <dbReference type="ChEBI" id="CHEBI:18420"/>
    </cofactor>
</comment>
<keyword evidence="3 11" id="KW-0808">Transferase</keyword>
<dbReference type="NCBIfam" id="NF003114">
    <property type="entry name" value="PRK04032.1"/>
    <property type="match status" value="1"/>
</dbReference>
<organism evidence="12 13">
    <name type="scientific">Methanobrevibacter filiformis</name>
    <dbReference type="NCBI Taxonomy" id="55758"/>
    <lineage>
        <taxon>Archaea</taxon>
        <taxon>Methanobacteriati</taxon>
        <taxon>Methanobacteriota</taxon>
        <taxon>Methanomada group</taxon>
        <taxon>Methanobacteria</taxon>
        <taxon>Methanobacteriales</taxon>
        <taxon>Methanobacteriaceae</taxon>
        <taxon>Methanobrevibacter</taxon>
    </lineage>
</organism>
<dbReference type="GO" id="GO:0043338">
    <property type="term" value="F:CDP-2,3-bis-(O-geranylgeranyl)-sn-glycerol synthase activity"/>
    <property type="evidence" value="ECO:0007669"/>
    <property type="project" value="UniProtKB-EC"/>
</dbReference>
<dbReference type="AlphaFoldDB" id="A0A166CJV1"/>
<dbReference type="STRING" id="55758.MBFIL_08230"/>
<comment type="function">
    <text evidence="11">Catalyzes the formation of CDP-2,3-bis-(O-geranylgeranyl)-sn-glycerol (CDP-archaeol) from 2,3-bis-(O-geranylgeranyl)-sn-glycerol 1-phosphate (DGGGP) and CTP. This reaction is the third ether-bond-formation step in the biosynthesis of archaeal membrane lipids.</text>
</comment>
<keyword evidence="4 11" id="KW-0812">Transmembrane</keyword>
<comment type="caution">
    <text evidence="12">The sequence shown here is derived from an EMBL/GenBank/DDBJ whole genome shotgun (WGS) entry which is preliminary data.</text>
</comment>
<feature type="transmembrane region" description="Helical" evidence="11">
    <location>
        <begin position="6"/>
        <end position="33"/>
    </location>
</feature>
<evidence type="ECO:0000313" key="13">
    <source>
        <dbReference type="Proteomes" id="UP000077066"/>
    </source>
</evidence>
<keyword evidence="8 11" id="KW-0472">Membrane</keyword>
<evidence type="ECO:0000313" key="12">
    <source>
        <dbReference type="EMBL" id="KZX14585.1"/>
    </source>
</evidence>
<dbReference type="EC" id="2.7.7.67" evidence="11"/>
<keyword evidence="2 11" id="KW-0444">Lipid biosynthesis</keyword>
<reference evidence="12 13" key="1">
    <citation type="submission" date="2016-04" db="EMBL/GenBank/DDBJ databases">
        <title>Genome sequence of Methanobrevibacter filiformis DSM 11501.</title>
        <authorList>
            <person name="Poehlein A."/>
            <person name="Seedorf H."/>
            <person name="Daniel R."/>
        </authorList>
    </citation>
    <scope>NUCLEOTIDE SEQUENCE [LARGE SCALE GENOMIC DNA]</scope>
    <source>
        <strain evidence="12 13">DSM 11501</strain>
    </source>
</reference>